<organism evidence="1 2">
    <name type="scientific">Giardia muris</name>
    <dbReference type="NCBI Taxonomy" id="5742"/>
    <lineage>
        <taxon>Eukaryota</taxon>
        <taxon>Metamonada</taxon>
        <taxon>Diplomonadida</taxon>
        <taxon>Hexamitidae</taxon>
        <taxon>Giardiinae</taxon>
        <taxon>Giardia</taxon>
    </lineage>
</organism>
<dbReference type="VEuPathDB" id="GiardiaDB:GMRT_14248"/>
<dbReference type="EMBL" id="VDLU01000001">
    <property type="protein sequence ID" value="TNJ30211.1"/>
    <property type="molecule type" value="Genomic_DNA"/>
</dbReference>
<reference evidence="1 2" key="1">
    <citation type="submission" date="2019-05" db="EMBL/GenBank/DDBJ databases">
        <title>The compact genome of Giardia muris reveals important steps in the evolution of intestinal protozoan parasites.</title>
        <authorList>
            <person name="Xu F."/>
            <person name="Jimenez-Gonzalez A."/>
            <person name="Einarsson E."/>
            <person name="Astvaldsson A."/>
            <person name="Peirasmaki D."/>
            <person name="Eckmann L."/>
            <person name="Andersson J.O."/>
            <person name="Svard S.G."/>
            <person name="Jerlstrom-Hultqvist J."/>
        </authorList>
    </citation>
    <scope>NUCLEOTIDE SEQUENCE [LARGE SCALE GENOMIC DNA]</scope>
    <source>
        <strain evidence="1 2">Roberts-Thomson</strain>
    </source>
</reference>
<accession>A0A4Z1TCI5</accession>
<proteinExistence type="predicted"/>
<comment type="caution">
    <text evidence="1">The sequence shown here is derived from an EMBL/GenBank/DDBJ whole genome shotgun (WGS) entry which is preliminary data.</text>
</comment>
<sequence length="515" mass="58186">MKRSLFLDDRRALNQISFRAAANDLIDEVSSDTQEEEKRLAAYPAIDRDLAKNRIGSLFLYPDPSTDMEYANLQECFFYLRCCANKKDGEITRMISDSKVVSVICGLFQRLAEQYRQAIRSGELMGTMDALKNSFYHLIWLISSLIFYSEEYDRAFMDYLGTLVELFGEIRDNDLSEVIGLSLLNLTSSKFISFEMVLSTSLLSTLLKYMSQMVEWLQECQREGSEQAKLVVPYAYPYSFYIYGNIAFLMVESANCYFIVPEAQSSFIFYTSDALQIAMKALTLIPHQNRTLMCRVLYFLSAALNGLIASPSSQTFIRPLVTEQSFMIIKSLLTLRYSRTVSGVLRVFMYLLNLSAGLTLDVNTILLVSSEVTSFFSTGDAKIRTASFDCCLSLFQDHPYVLKHDQSIILAMGTNLRTQSKTQILAFINLLTTTISSGFTLADDVLGAILQGIVDVLHSLPKRKADKYCGELLFNVSDTIPDGLALMERYGIISSLEAYEDYPDITSFLDKARSL</sequence>
<dbReference type="Proteomes" id="UP000315496">
    <property type="component" value="Chromosome 1"/>
</dbReference>
<gene>
    <name evidence="1" type="ORF">GMRT_14248</name>
</gene>
<protein>
    <submittedName>
        <fullName evidence="1">Uncharacterized protein</fullName>
    </submittedName>
</protein>
<keyword evidence="2" id="KW-1185">Reference proteome</keyword>
<name>A0A4Z1TCI5_GIAMU</name>
<dbReference type="AlphaFoldDB" id="A0A4Z1TCI5"/>
<evidence type="ECO:0000313" key="1">
    <source>
        <dbReference type="EMBL" id="TNJ30211.1"/>
    </source>
</evidence>
<evidence type="ECO:0000313" key="2">
    <source>
        <dbReference type="Proteomes" id="UP000315496"/>
    </source>
</evidence>